<dbReference type="Pfam" id="PF10263">
    <property type="entry name" value="SprT-like"/>
    <property type="match status" value="1"/>
</dbReference>
<gene>
    <name evidence="2" type="ORF">N5D09_03215</name>
</gene>
<name>A0ABD4XWB3_STUST</name>
<organism evidence="2 3">
    <name type="scientific">Stutzerimonas stutzeri</name>
    <name type="common">Pseudomonas stutzeri</name>
    <dbReference type="NCBI Taxonomy" id="316"/>
    <lineage>
        <taxon>Bacteria</taxon>
        <taxon>Pseudomonadati</taxon>
        <taxon>Pseudomonadota</taxon>
        <taxon>Gammaproteobacteria</taxon>
        <taxon>Pseudomonadales</taxon>
        <taxon>Pseudomonadaceae</taxon>
        <taxon>Stutzerimonas</taxon>
    </lineage>
</organism>
<comment type="caution">
    <text evidence="2">The sequence shown here is derived from an EMBL/GenBank/DDBJ whole genome shotgun (WGS) entry which is preliminary data.</text>
</comment>
<dbReference type="AlphaFoldDB" id="A0ABD4XWB3"/>
<proteinExistence type="predicted"/>
<evidence type="ECO:0000313" key="3">
    <source>
        <dbReference type="Proteomes" id="UP001161139"/>
    </source>
</evidence>
<dbReference type="InterPro" id="IPR006640">
    <property type="entry name" value="SprT-like_domain"/>
</dbReference>
<dbReference type="EMBL" id="JAOCDG010000003">
    <property type="protein sequence ID" value="MDH0687097.1"/>
    <property type="molecule type" value="Genomic_DNA"/>
</dbReference>
<feature type="domain" description="SprT-like" evidence="1">
    <location>
        <begin position="15"/>
        <end position="116"/>
    </location>
</feature>
<sequence length="254" mass="28712">MKFKRPTEEAYEELQAAYDYYNDHLFEALLPPCLITFQREKRSMGYFSKSRFIRRDGVQTDEIAMNPDFFAVVPLVEILQTLVHEMAHLWQAHFGTPSRACYHNREWALKMERIGLMPSDTGQPGGKKVGQSMNDYVIPGGRFDKVTRQLLERGFAISWMDRYPSPYQPPSQPAQAFTPIGAPQPEQGDEVGGHASARLEAALQIPAANGLDVSIREVGDKSNRVKYSCPGCKTNVWGKPGLKLICEPCEMRLE</sequence>
<dbReference type="Proteomes" id="UP001161139">
    <property type="component" value="Unassembled WGS sequence"/>
</dbReference>
<accession>A0ABD4XWB3</accession>
<dbReference type="RefSeq" id="WP_279649047.1">
    <property type="nucleotide sequence ID" value="NZ_JAOCDG010000003.1"/>
</dbReference>
<reference evidence="2" key="1">
    <citation type="submission" date="2022-09" db="EMBL/GenBank/DDBJ databases">
        <title>Intensive care unit water sources are persistently colonized with multi-drug resistant bacteria and are the site of extensive horizontal gene transfer of antibiotic resistance genes.</title>
        <authorList>
            <person name="Diorio-Toth L."/>
        </authorList>
    </citation>
    <scope>NUCLEOTIDE SEQUENCE</scope>
    <source>
        <strain evidence="2">GD03864</strain>
    </source>
</reference>
<evidence type="ECO:0000259" key="1">
    <source>
        <dbReference type="Pfam" id="PF10263"/>
    </source>
</evidence>
<evidence type="ECO:0000313" key="2">
    <source>
        <dbReference type="EMBL" id="MDH0687097.1"/>
    </source>
</evidence>
<protein>
    <submittedName>
        <fullName evidence="2">SprT-like domain-containing protein</fullName>
    </submittedName>
</protein>
<dbReference type="GO" id="GO:0006950">
    <property type="term" value="P:response to stress"/>
    <property type="evidence" value="ECO:0007669"/>
    <property type="project" value="UniProtKB-ARBA"/>
</dbReference>